<dbReference type="OrthoDB" id="3765434at2"/>
<evidence type="ECO:0000259" key="1">
    <source>
        <dbReference type="Pfam" id="PF20247"/>
    </source>
</evidence>
<dbReference type="CDD" id="cd21411">
    <property type="entry name" value="NucC"/>
    <property type="match status" value="1"/>
</dbReference>
<name>A0A4Y9RVW8_9CAUL</name>
<comment type="caution">
    <text evidence="2">The sequence shown here is derived from an EMBL/GenBank/DDBJ whole genome shotgun (WGS) entry which is preliminary data.</text>
</comment>
<dbReference type="Proteomes" id="UP000298216">
    <property type="component" value="Unassembled WGS sequence"/>
</dbReference>
<feature type="domain" description="DUF6602" evidence="1">
    <location>
        <begin position="24"/>
        <end position="126"/>
    </location>
</feature>
<organism evidence="2 3">
    <name type="scientific">Brevundimonas intermedia</name>
    <dbReference type="NCBI Taxonomy" id="74315"/>
    <lineage>
        <taxon>Bacteria</taxon>
        <taxon>Pseudomonadati</taxon>
        <taxon>Pseudomonadota</taxon>
        <taxon>Alphaproteobacteria</taxon>
        <taxon>Caulobacterales</taxon>
        <taxon>Caulobacteraceae</taxon>
        <taxon>Brevundimonas</taxon>
    </lineage>
</organism>
<dbReference type="EMBL" id="SPVH01000006">
    <property type="protein sequence ID" value="TFW13112.1"/>
    <property type="molecule type" value="Genomic_DNA"/>
</dbReference>
<dbReference type="InterPro" id="IPR046537">
    <property type="entry name" value="DUF6602"/>
</dbReference>
<sequence length="238" mass="26482">MSSWSIQEIFADFHKKMQGELESARKLGHPTDKGDASEQVWIDVLNAYLPKRYEARKGFVVDSTGTFSTQIDVIIHDRQYSPFVFTFKGTDVVPAESIYAVFEAKQETTAEHIRYAKEKAASVRALKRTSLGTQTINGPSPVKPLHHILSGLLTLSSSWRPALGKTFSDHLDRVVDHGALDIGCVADAGWFKRLPDGDFEVHEADKAATRFLFELMAQLQAIGTVPVIDVRAYTAMID</sequence>
<reference evidence="2 3" key="1">
    <citation type="submission" date="2019-03" db="EMBL/GenBank/DDBJ databases">
        <title>Draft genome of Brevundimonas sp. a heavy metal resistant soil bacteria.</title>
        <authorList>
            <person name="Soto J."/>
        </authorList>
    </citation>
    <scope>NUCLEOTIDE SEQUENCE [LARGE SCALE GENOMIC DNA]</scope>
    <source>
        <strain evidence="2 3">B-10</strain>
    </source>
</reference>
<dbReference type="Pfam" id="PF20247">
    <property type="entry name" value="DUF6602"/>
    <property type="match status" value="1"/>
</dbReference>
<dbReference type="RefSeq" id="WP_135195579.1">
    <property type="nucleotide sequence ID" value="NZ_SPVH01000006.1"/>
</dbReference>
<keyword evidence="3" id="KW-1185">Reference proteome</keyword>
<proteinExistence type="predicted"/>
<protein>
    <recommendedName>
        <fullName evidence="1">DUF6602 domain-containing protein</fullName>
    </recommendedName>
</protein>
<accession>A0A4Y9RVW8</accession>
<evidence type="ECO:0000313" key="3">
    <source>
        <dbReference type="Proteomes" id="UP000298216"/>
    </source>
</evidence>
<evidence type="ECO:0000313" key="2">
    <source>
        <dbReference type="EMBL" id="TFW13112.1"/>
    </source>
</evidence>
<dbReference type="AlphaFoldDB" id="A0A4Y9RVW8"/>
<gene>
    <name evidence="2" type="ORF">EGY25_08940</name>
</gene>